<comment type="catalytic activity">
    <reaction evidence="1 3">
        <text>aldehydo-D-ribose 5-phosphate = D-ribulose 5-phosphate</text>
        <dbReference type="Rhea" id="RHEA:14657"/>
        <dbReference type="ChEBI" id="CHEBI:58121"/>
        <dbReference type="ChEBI" id="CHEBI:58273"/>
        <dbReference type="EC" id="5.3.1.6"/>
    </reaction>
</comment>
<evidence type="ECO:0000256" key="3">
    <source>
        <dbReference type="HAMAP-Rule" id="MF_00170"/>
    </source>
</evidence>
<dbReference type="RefSeq" id="WP_237379968.1">
    <property type="nucleotide sequence ID" value="NZ_CP071793.1"/>
</dbReference>
<dbReference type="FunFam" id="3.40.50.1360:FF:000001">
    <property type="entry name" value="Ribose-5-phosphate isomerase A"/>
    <property type="match status" value="1"/>
</dbReference>
<keyword evidence="2 3" id="KW-0413">Isomerase</keyword>
<feature type="binding site" evidence="3">
    <location>
        <begin position="99"/>
        <end position="102"/>
    </location>
    <ligand>
        <name>substrate</name>
    </ligand>
</feature>
<name>A0A8A4TN38_SULCO</name>
<accession>A0A8A4TN38</accession>
<sequence length="239" mass="25248">MTKPDFEKEKERAALHAVGMVSDGMWVGLGSGSTIAYAVRALGERVACGLDIQAVPTSRKTRELAASVGIPLRDLPDATHLDLTIDGADECDPRLDLIKGGGGALLHEKIVASASRRLVIIVDSRKPVPRLLHAFPLPVEVIPLAIGVVSFRLRALGAGVTLRRLPDGTPFVTDEGNRILDLTFVEPPEPTELARSLEAIPGLVEHGLFLGMTSTLVIGRNSGADVEIRGSAGVGEVCS</sequence>
<dbReference type="EMBL" id="CP071793">
    <property type="protein sequence ID" value="QTD50338.1"/>
    <property type="molecule type" value="Genomic_DNA"/>
</dbReference>
<reference evidence="4" key="1">
    <citation type="submission" date="2021-03" db="EMBL/GenBank/DDBJ databases">
        <title>Acanthopleuribacteraceae sp. M133.</title>
        <authorList>
            <person name="Wang G."/>
        </authorList>
    </citation>
    <scope>NUCLEOTIDE SEQUENCE</scope>
    <source>
        <strain evidence="4">M133</strain>
    </source>
</reference>
<organism evidence="4 5">
    <name type="scientific">Sulfidibacter corallicola</name>
    <dbReference type="NCBI Taxonomy" id="2818388"/>
    <lineage>
        <taxon>Bacteria</taxon>
        <taxon>Pseudomonadati</taxon>
        <taxon>Acidobacteriota</taxon>
        <taxon>Holophagae</taxon>
        <taxon>Acanthopleuribacterales</taxon>
        <taxon>Acanthopleuribacteraceae</taxon>
        <taxon>Sulfidibacter</taxon>
    </lineage>
</organism>
<proteinExistence type="inferred from homology"/>
<comment type="function">
    <text evidence="3">Catalyzes the reversible conversion of ribose-5-phosphate to ribulose 5-phosphate.</text>
</comment>
<feature type="active site" description="Proton acceptor" evidence="3">
    <location>
        <position position="108"/>
    </location>
</feature>
<dbReference type="GO" id="GO:0004751">
    <property type="term" value="F:ribose-5-phosphate isomerase activity"/>
    <property type="evidence" value="ECO:0007669"/>
    <property type="project" value="UniProtKB-UniRule"/>
</dbReference>
<comment type="similarity">
    <text evidence="3">Belongs to the ribose 5-phosphate isomerase family.</text>
</comment>
<dbReference type="Pfam" id="PF06026">
    <property type="entry name" value="Rib_5-P_isom_A"/>
    <property type="match status" value="1"/>
</dbReference>
<dbReference type="Proteomes" id="UP000663929">
    <property type="component" value="Chromosome"/>
</dbReference>
<comment type="pathway">
    <text evidence="3">Carbohydrate degradation; pentose phosphate pathway; D-ribose 5-phosphate from D-ribulose 5-phosphate (non-oxidative stage): step 1/1.</text>
</comment>
<evidence type="ECO:0000256" key="1">
    <source>
        <dbReference type="ARBA" id="ARBA00001713"/>
    </source>
</evidence>
<feature type="binding site" evidence="3">
    <location>
        <begin position="86"/>
        <end position="89"/>
    </location>
    <ligand>
        <name>substrate</name>
    </ligand>
</feature>
<feature type="binding site" evidence="3">
    <location>
        <position position="126"/>
    </location>
    <ligand>
        <name>substrate</name>
    </ligand>
</feature>
<evidence type="ECO:0000313" key="4">
    <source>
        <dbReference type="EMBL" id="QTD50338.1"/>
    </source>
</evidence>
<dbReference type="NCBIfam" id="NF001924">
    <property type="entry name" value="PRK00702.1"/>
    <property type="match status" value="1"/>
</dbReference>
<dbReference type="PANTHER" id="PTHR11934">
    <property type="entry name" value="RIBOSE-5-PHOSPHATE ISOMERASE"/>
    <property type="match status" value="1"/>
</dbReference>
<dbReference type="InterPro" id="IPR020672">
    <property type="entry name" value="Ribose5P_isomerase_typA_subgr"/>
</dbReference>
<dbReference type="SUPFAM" id="SSF75445">
    <property type="entry name" value="D-ribose-5-phosphate isomerase (RpiA), lid domain"/>
    <property type="match status" value="1"/>
</dbReference>
<evidence type="ECO:0000313" key="5">
    <source>
        <dbReference type="Proteomes" id="UP000663929"/>
    </source>
</evidence>
<dbReference type="GO" id="GO:0009052">
    <property type="term" value="P:pentose-phosphate shunt, non-oxidative branch"/>
    <property type="evidence" value="ECO:0007669"/>
    <property type="project" value="UniProtKB-UniRule"/>
</dbReference>
<dbReference type="PANTHER" id="PTHR11934:SF0">
    <property type="entry name" value="RIBOSE-5-PHOSPHATE ISOMERASE"/>
    <property type="match status" value="1"/>
</dbReference>
<dbReference type="GO" id="GO:0005829">
    <property type="term" value="C:cytosol"/>
    <property type="evidence" value="ECO:0007669"/>
    <property type="project" value="TreeGrafter"/>
</dbReference>
<dbReference type="EC" id="5.3.1.6" evidence="3"/>
<protein>
    <recommendedName>
        <fullName evidence="3">Ribose-5-phosphate isomerase A</fullName>
        <ecNumber evidence="3">5.3.1.6</ecNumber>
    </recommendedName>
    <alternativeName>
        <fullName evidence="3">Phosphoriboisomerase A</fullName>
        <shortName evidence="3">PRI</shortName>
    </alternativeName>
</protein>
<dbReference type="UniPathway" id="UPA00115">
    <property type="reaction ID" value="UER00412"/>
</dbReference>
<keyword evidence="5" id="KW-1185">Reference proteome</keyword>
<dbReference type="HAMAP" id="MF_00170">
    <property type="entry name" value="Rib_5P_isom_A"/>
    <property type="match status" value="1"/>
</dbReference>
<dbReference type="InterPro" id="IPR037171">
    <property type="entry name" value="NagB/RpiA_transferase-like"/>
</dbReference>
<comment type="subunit">
    <text evidence="3">Homodimer.</text>
</comment>
<dbReference type="CDD" id="cd01398">
    <property type="entry name" value="RPI_A"/>
    <property type="match status" value="1"/>
</dbReference>
<dbReference type="NCBIfam" id="TIGR00021">
    <property type="entry name" value="rpiA"/>
    <property type="match status" value="1"/>
</dbReference>
<dbReference type="KEGG" id="scor:J3U87_32540"/>
<dbReference type="SUPFAM" id="SSF100950">
    <property type="entry name" value="NagB/RpiA/CoA transferase-like"/>
    <property type="match status" value="1"/>
</dbReference>
<evidence type="ECO:0000256" key="2">
    <source>
        <dbReference type="ARBA" id="ARBA00023235"/>
    </source>
</evidence>
<gene>
    <name evidence="3 4" type="primary">rpiA</name>
    <name evidence="4" type="ORF">J3U87_32540</name>
</gene>
<dbReference type="Gene3D" id="3.40.50.1360">
    <property type="match status" value="1"/>
</dbReference>
<dbReference type="AlphaFoldDB" id="A0A8A4TN38"/>
<feature type="binding site" evidence="3">
    <location>
        <begin position="31"/>
        <end position="34"/>
    </location>
    <ligand>
        <name>substrate</name>
    </ligand>
</feature>
<dbReference type="InterPro" id="IPR004788">
    <property type="entry name" value="Ribose5P_isomerase_type_A"/>
</dbReference>
<dbReference type="Gene3D" id="3.30.70.260">
    <property type="match status" value="1"/>
</dbReference>
<dbReference type="GO" id="GO:0006014">
    <property type="term" value="P:D-ribose metabolic process"/>
    <property type="evidence" value="ECO:0007669"/>
    <property type="project" value="TreeGrafter"/>
</dbReference>